<feature type="domain" description="Copper amine oxidase-like N-terminal" evidence="2">
    <location>
        <begin position="444"/>
        <end position="543"/>
    </location>
</feature>
<evidence type="ECO:0000313" key="4">
    <source>
        <dbReference type="Proteomes" id="UP000006868"/>
    </source>
</evidence>
<geneLocation type="plasmid" evidence="3 4">
    <name>pSC2</name>
</geneLocation>
<protein>
    <recommendedName>
        <fullName evidence="2">Copper amine oxidase-like N-terminal domain-containing protein</fullName>
    </recommendedName>
</protein>
<organism evidence="3 4">
    <name type="scientific">Paenibacillus polymyxa (strain SC2)</name>
    <name type="common">Bacillus polymyxa</name>
    <dbReference type="NCBI Taxonomy" id="886882"/>
    <lineage>
        <taxon>Bacteria</taxon>
        <taxon>Bacillati</taxon>
        <taxon>Bacillota</taxon>
        <taxon>Bacilli</taxon>
        <taxon>Bacillales</taxon>
        <taxon>Paenibacillaceae</taxon>
        <taxon>Paenibacillus</taxon>
    </lineage>
</organism>
<dbReference type="KEGG" id="ppm:PPSC2_27595"/>
<reference evidence="3 4" key="1">
    <citation type="journal article" date="2011" name="J. Bacteriol.">
        <title>Complete genome sequence of Paenibacillus polymyxa SC2, a strain of plant growth-promoting Rhizobacterium with broad-spectrum antimicrobial activity.</title>
        <authorList>
            <person name="Ma M."/>
            <person name="Wang C."/>
            <person name="Ding Y."/>
            <person name="Li L."/>
            <person name="Shen D."/>
            <person name="Jiang X."/>
            <person name="Guan D."/>
            <person name="Cao F."/>
            <person name="Chen H."/>
            <person name="Feng R."/>
            <person name="Wang X."/>
            <person name="Ge Y."/>
            <person name="Yao L."/>
            <person name="Bing X."/>
            <person name="Yang X."/>
            <person name="Li J."/>
            <person name="Du B."/>
        </authorList>
    </citation>
    <scope>NUCLEOTIDE SEQUENCE [LARGE SCALE GENOMIC DNA]</scope>
    <source>
        <strain evidence="3 4">SC2</strain>
        <plasmid evidence="4">pSC2</plasmid>
    </source>
</reference>
<proteinExistence type="predicted"/>
<evidence type="ECO:0000259" key="2">
    <source>
        <dbReference type="Pfam" id="PF07833"/>
    </source>
</evidence>
<dbReference type="PATRIC" id="fig|886882.15.peg.5845"/>
<keyword evidence="3" id="KW-0614">Plasmid</keyword>
<evidence type="ECO:0000256" key="1">
    <source>
        <dbReference type="SAM" id="SignalP"/>
    </source>
</evidence>
<dbReference type="EMBL" id="CP002214">
    <property type="protein sequence ID" value="ADO59498.1"/>
    <property type="molecule type" value="Genomic_DNA"/>
</dbReference>
<dbReference type="Gene3D" id="3.30.457.10">
    <property type="entry name" value="Copper amine oxidase-like, N-terminal domain"/>
    <property type="match status" value="1"/>
</dbReference>
<feature type="chain" id="PRO_5003168989" description="Copper amine oxidase-like N-terminal domain-containing protein" evidence="1">
    <location>
        <begin position="33"/>
        <end position="548"/>
    </location>
</feature>
<dbReference type="Pfam" id="PF07833">
    <property type="entry name" value="Cu_amine_oxidN1"/>
    <property type="match status" value="1"/>
</dbReference>
<dbReference type="HOGENOM" id="CLU_496822_0_0_9"/>
<accession>E3EKP7</accession>
<dbReference type="InterPro" id="IPR036582">
    <property type="entry name" value="Mao_N_sf"/>
</dbReference>
<keyword evidence="1" id="KW-0732">Signal</keyword>
<dbReference type="RefSeq" id="WP_013385912.1">
    <property type="nucleotide sequence ID" value="NC_014628.2"/>
</dbReference>
<gene>
    <name evidence="3" type="ORF">PPSC2_27595</name>
</gene>
<name>E3EKP7_PAEPS</name>
<evidence type="ECO:0000313" key="3">
    <source>
        <dbReference type="EMBL" id="ADO59498.1"/>
    </source>
</evidence>
<dbReference type="AlphaFoldDB" id="E3EKP7"/>
<dbReference type="Proteomes" id="UP000006868">
    <property type="component" value="Plasmid pSC2"/>
</dbReference>
<dbReference type="SUPFAM" id="SSF55383">
    <property type="entry name" value="Copper amine oxidase, domain N"/>
    <property type="match status" value="1"/>
</dbReference>
<dbReference type="InterPro" id="IPR012854">
    <property type="entry name" value="Cu_amine_oxidase-like_N"/>
</dbReference>
<feature type="signal peptide" evidence="1">
    <location>
        <begin position="1"/>
        <end position="32"/>
    </location>
</feature>
<sequence>MLKWTRTWLPSLLAAMLLSSITVSTTSLTAHAADETVQQVKQELTYEQSRKAIQDALESYKKEPAKESLMGVIDTFLKLPTLEDYPKVEYVNDKQDFADLILSEIGKMPNDADQVELKTYFATQAVDLISNSKSFNDYAVAHSLIKLLPESQERTDLVAKLEKAKNELPKITDEYIDWNNPPKDINDYLDPIPTPKYDNFPPEFNKEAYEKAINTTPVPSLSEYDRTEMNYRKINGKCYKVTDYYKGGKIAKTEKTVPDQTELLFCGVISDSTASNSSTSFPGGGSTIGAGNTPTRGVFKGFDPYSETARSKIQKEEQAEKAAKPELITIQYTFDKTSESPYYYDTGISIPNNKTVTYAQAKDALLMISIQAKGKFVEDKDKSIALIDGKIIRVAEHGKALSFDEFTASFDQTSVSVRALDTRSGEQVEIADLVEIKGVHSVVIKNKEVQLGSNAIVDNSIVLFPIEQIAKELGSSVNKTSDKMTIVNGKNTFHYEVGSTTVLMNDKKIDLQVPVRINKNGIWMAPIRSFVDRLGLTLEVSDSRVVIK</sequence>